<feature type="region of interest" description="Disordered" evidence="1">
    <location>
        <begin position="76"/>
        <end position="110"/>
    </location>
</feature>
<dbReference type="Proteomes" id="UP001307889">
    <property type="component" value="Chromosome 2"/>
</dbReference>
<evidence type="ECO:0000256" key="1">
    <source>
        <dbReference type="SAM" id="MobiDB-lite"/>
    </source>
</evidence>
<sequence>MHKLDELLHLAEKNVLKAGTQQSQRYNLRRSSERFKVGDQVLLSSLVNKTAAKLGHKYVGPFKVISVSPAGSCRLADDQGRDSGIWHPSKLKRQSTKMRKERSKSHAPEL</sequence>
<evidence type="ECO:0000313" key="3">
    <source>
        <dbReference type="Proteomes" id="UP001307889"/>
    </source>
</evidence>
<evidence type="ECO:0000313" key="2">
    <source>
        <dbReference type="EMBL" id="BES90877.1"/>
    </source>
</evidence>
<dbReference type="EMBL" id="AP028910">
    <property type="protein sequence ID" value="BES90877.1"/>
    <property type="molecule type" value="Genomic_DNA"/>
</dbReference>
<feature type="compositionally biased region" description="Basic residues" evidence="1">
    <location>
        <begin position="89"/>
        <end position="103"/>
    </location>
</feature>
<proteinExistence type="predicted"/>
<gene>
    <name evidence="2" type="ORF">NTJ_03683</name>
</gene>
<accession>A0ABN7AKH7</accession>
<protein>
    <submittedName>
        <fullName evidence="2">Uncharacterized protein</fullName>
    </submittedName>
</protein>
<keyword evidence="3" id="KW-1185">Reference proteome</keyword>
<organism evidence="2 3">
    <name type="scientific">Nesidiocoris tenuis</name>
    <dbReference type="NCBI Taxonomy" id="355587"/>
    <lineage>
        <taxon>Eukaryota</taxon>
        <taxon>Metazoa</taxon>
        <taxon>Ecdysozoa</taxon>
        <taxon>Arthropoda</taxon>
        <taxon>Hexapoda</taxon>
        <taxon>Insecta</taxon>
        <taxon>Pterygota</taxon>
        <taxon>Neoptera</taxon>
        <taxon>Paraneoptera</taxon>
        <taxon>Hemiptera</taxon>
        <taxon>Heteroptera</taxon>
        <taxon>Panheteroptera</taxon>
        <taxon>Cimicomorpha</taxon>
        <taxon>Miridae</taxon>
        <taxon>Dicyphina</taxon>
        <taxon>Nesidiocoris</taxon>
    </lineage>
</organism>
<reference evidence="2 3" key="1">
    <citation type="submission" date="2023-09" db="EMBL/GenBank/DDBJ databases">
        <title>Nesidiocoris tenuis whole genome shotgun sequence.</title>
        <authorList>
            <person name="Shibata T."/>
            <person name="Shimoda M."/>
            <person name="Kobayashi T."/>
            <person name="Uehara T."/>
        </authorList>
    </citation>
    <scope>NUCLEOTIDE SEQUENCE [LARGE SCALE GENOMIC DNA]</scope>
    <source>
        <strain evidence="2 3">Japan</strain>
    </source>
</reference>
<name>A0ABN7AKH7_9HEMI</name>